<dbReference type="STRING" id="1121884.SAMN02745131_02462"/>
<dbReference type="NCBIfam" id="TIGR00150">
    <property type="entry name" value="T6A_YjeE"/>
    <property type="match status" value="1"/>
</dbReference>
<accession>A0A1M5B2V9</accession>
<keyword evidence="7" id="KW-0547">Nucleotide-binding</keyword>
<dbReference type="InterPro" id="IPR003442">
    <property type="entry name" value="T6A_TsaE"/>
</dbReference>
<keyword evidence="4" id="KW-0963">Cytoplasm</keyword>
<sequence length="149" mass="17082">MEFHVSFEGLNDFAAQFWEMAKDRKVFAFHGEMGAGKTTIIEALCRSKGVRDVMGSPTFSIINEYVYPENGQEKLIYHMDLYRLKDEQEIIQAGVEDCIYSNEICFIEWPEKAPHLLDDSVVHVYISLSSQEERIVKLLLPSGSLEELS</sequence>
<dbReference type="PANTHER" id="PTHR33540:SF2">
    <property type="entry name" value="TRNA THREONYLCARBAMOYLADENOSINE BIOSYNTHESIS PROTEIN TSAE"/>
    <property type="match status" value="1"/>
</dbReference>
<evidence type="ECO:0000256" key="4">
    <source>
        <dbReference type="ARBA" id="ARBA00022490"/>
    </source>
</evidence>
<organism evidence="11 12">
    <name type="scientific">Flavisolibacter ginsengisoli DSM 18119</name>
    <dbReference type="NCBI Taxonomy" id="1121884"/>
    <lineage>
        <taxon>Bacteria</taxon>
        <taxon>Pseudomonadati</taxon>
        <taxon>Bacteroidota</taxon>
        <taxon>Chitinophagia</taxon>
        <taxon>Chitinophagales</taxon>
        <taxon>Chitinophagaceae</taxon>
        <taxon>Flavisolibacter</taxon>
    </lineage>
</organism>
<evidence type="ECO:0000256" key="9">
    <source>
        <dbReference type="ARBA" id="ARBA00022842"/>
    </source>
</evidence>
<dbReference type="GO" id="GO:0002949">
    <property type="term" value="P:tRNA threonylcarbamoyladenosine modification"/>
    <property type="evidence" value="ECO:0007669"/>
    <property type="project" value="InterPro"/>
</dbReference>
<keyword evidence="5" id="KW-0819">tRNA processing</keyword>
<keyword evidence="12" id="KW-1185">Reference proteome</keyword>
<dbReference type="SUPFAM" id="SSF52540">
    <property type="entry name" value="P-loop containing nucleoside triphosphate hydrolases"/>
    <property type="match status" value="1"/>
</dbReference>
<evidence type="ECO:0000256" key="3">
    <source>
        <dbReference type="ARBA" id="ARBA00019010"/>
    </source>
</evidence>
<evidence type="ECO:0000256" key="2">
    <source>
        <dbReference type="ARBA" id="ARBA00007599"/>
    </source>
</evidence>
<reference evidence="11 12" key="1">
    <citation type="submission" date="2016-11" db="EMBL/GenBank/DDBJ databases">
        <authorList>
            <person name="Jaros S."/>
            <person name="Januszkiewicz K."/>
            <person name="Wedrychowicz H."/>
        </authorList>
    </citation>
    <scope>NUCLEOTIDE SEQUENCE [LARGE SCALE GENOMIC DNA]</scope>
    <source>
        <strain evidence="11 12">DSM 18119</strain>
    </source>
</reference>
<dbReference type="Proteomes" id="UP000184048">
    <property type="component" value="Unassembled WGS sequence"/>
</dbReference>
<evidence type="ECO:0000256" key="5">
    <source>
        <dbReference type="ARBA" id="ARBA00022694"/>
    </source>
</evidence>
<dbReference type="Gene3D" id="3.40.50.300">
    <property type="entry name" value="P-loop containing nucleotide triphosphate hydrolases"/>
    <property type="match status" value="1"/>
</dbReference>
<dbReference type="GO" id="GO:0046872">
    <property type="term" value="F:metal ion binding"/>
    <property type="evidence" value="ECO:0007669"/>
    <property type="project" value="UniProtKB-KW"/>
</dbReference>
<dbReference type="GO" id="GO:0005524">
    <property type="term" value="F:ATP binding"/>
    <property type="evidence" value="ECO:0007669"/>
    <property type="project" value="UniProtKB-KW"/>
</dbReference>
<evidence type="ECO:0000256" key="6">
    <source>
        <dbReference type="ARBA" id="ARBA00022723"/>
    </source>
</evidence>
<gene>
    <name evidence="11" type="ORF">SAMN02745131_02462</name>
</gene>
<keyword evidence="6" id="KW-0479">Metal-binding</keyword>
<comment type="similarity">
    <text evidence="2">Belongs to the TsaE family.</text>
</comment>
<dbReference type="InterPro" id="IPR027417">
    <property type="entry name" value="P-loop_NTPase"/>
</dbReference>
<comment type="subcellular location">
    <subcellularLocation>
        <location evidence="1">Cytoplasm</location>
    </subcellularLocation>
</comment>
<evidence type="ECO:0000256" key="10">
    <source>
        <dbReference type="ARBA" id="ARBA00032441"/>
    </source>
</evidence>
<dbReference type="PANTHER" id="PTHR33540">
    <property type="entry name" value="TRNA THREONYLCARBAMOYLADENOSINE BIOSYNTHESIS PROTEIN TSAE"/>
    <property type="match status" value="1"/>
</dbReference>
<proteinExistence type="inferred from homology"/>
<dbReference type="AlphaFoldDB" id="A0A1M5B2V9"/>
<dbReference type="Pfam" id="PF02367">
    <property type="entry name" value="TsaE"/>
    <property type="match status" value="1"/>
</dbReference>
<dbReference type="EMBL" id="FQUU01000009">
    <property type="protein sequence ID" value="SHF36844.1"/>
    <property type="molecule type" value="Genomic_DNA"/>
</dbReference>
<dbReference type="OrthoDB" id="9815896at2"/>
<evidence type="ECO:0000256" key="8">
    <source>
        <dbReference type="ARBA" id="ARBA00022840"/>
    </source>
</evidence>
<evidence type="ECO:0000313" key="11">
    <source>
        <dbReference type="EMBL" id="SHF36844.1"/>
    </source>
</evidence>
<keyword evidence="9" id="KW-0460">Magnesium</keyword>
<name>A0A1M5B2V9_9BACT</name>
<evidence type="ECO:0000256" key="1">
    <source>
        <dbReference type="ARBA" id="ARBA00004496"/>
    </source>
</evidence>
<keyword evidence="8" id="KW-0067">ATP-binding</keyword>
<dbReference type="GO" id="GO:0005737">
    <property type="term" value="C:cytoplasm"/>
    <property type="evidence" value="ECO:0007669"/>
    <property type="project" value="UniProtKB-SubCell"/>
</dbReference>
<dbReference type="RefSeq" id="WP_072835616.1">
    <property type="nucleotide sequence ID" value="NZ_FQUU01000009.1"/>
</dbReference>
<evidence type="ECO:0000256" key="7">
    <source>
        <dbReference type="ARBA" id="ARBA00022741"/>
    </source>
</evidence>
<protein>
    <recommendedName>
        <fullName evidence="3">tRNA threonylcarbamoyladenosine biosynthesis protein TsaE</fullName>
    </recommendedName>
    <alternativeName>
        <fullName evidence="10">t(6)A37 threonylcarbamoyladenosine biosynthesis protein TsaE</fullName>
    </alternativeName>
</protein>
<evidence type="ECO:0000313" key="12">
    <source>
        <dbReference type="Proteomes" id="UP000184048"/>
    </source>
</evidence>